<name>E4ZGI3_LEPMJ</name>
<protein>
    <submittedName>
        <fullName evidence="2">Uncharacterized protein</fullName>
    </submittedName>
</protein>
<reference evidence="3" key="1">
    <citation type="journal article" date="2011" name="Nat. Commun.">
        <title>Effector diversification within compartments of the Leptosphaeria maculans genome affected by Repeat-Induced Point mutations.</title>
        <authorList>
            <person name="Rouxel T."/>
            <person name="Grandaubert J."/>
            <person name="Hane J.K."/>
            <person name="Hoede C."/>
            <person name="van de Wouw A.P."/>
            <person name="Couloux A."/>
            <person name="Dominguez V."/>
            <person name="Anthouard V."/>
            <person name="Bally P."/>
            <person name="Bourras S."/>
            <person name="Cozijnsen A.J."/>
            <person name="Ciuffetti L.M."/>
            <person name="Degrave A."/>
            <person name="Dilmaghani A."/>
            <person name="Duret L."/>
            <person name="Fudal I."/>
            <person name="Goodwin S.B."/>
            <person name="Gout L."/>
            <person name="Glaser N."/>
            <person name="Linglin J."/>
            <person name="Kema G.H.J."/>
            <person name="Lapalu N."/>
            <person name="Lawrence C.B."/>
            <person name="May K."/>
            <person name="Meyer M."/>
            <person name="Ollivier B."/>
            <person name="Poulain J."/>
            <person name="Schoch C.L."/>
            <person name="Simon A."/>
            <person name="Spatafora J.W."/>
            <person name="Stachowiak A."/>
            <person name="Turgeon B.G."/>
            <person name="Tyler B.M."/>
            <person name="Vincent D."/>
            <person name="Weissenbach J."/>
            <person name="Amselem J."/>
            <person name="Quesneville H."/>
            <person name="Oliver R.P."/>
            <person name="Wincker P."/>
            <person name="Balesdent M.-H."/>
            <person name="Howlett B.J."/>
        </authorList>
    </citation>
    <scope>NUCLEOTIDE SEQUENCE [LARGE SCALE GENOMIC DNA]</scope>
    <source>
        <strain evidence="3">JN3 / isolate v23.1.3 / race Av1-4-5-6-7-8</strain>
    </source>
</reference>
<keyword evidence="3" id="KW-1185">Reference proteome</keyword>
<dbReference type="EMBL" id="FP929064">
    <property type="protein sequence ID" value="CBX90403.1"/>
    <property type="molecule type" value="Genomic_DNA"/>
</dbReference>
<accession>E4ZGI3</accession>
<dbReference type="Proteomes" id="UP000002668">
    <property type="component" value="Genome"/>
</dbReference>
<dbReference type="AlphaFoldDB" id="E4ZGI3"/>
<evidence type="ECO:0000313" key="3">
    <source>
        <dbReference type="Proteomes" id="UP000002668"/>
    </source>
</evidence>
<evidence type="ECO:0000256" key="1">
    <source>
        <dbReference type="SAM" id="Phobius"/>
    </source>
</evidence>
<sequence>MSRTSGQDLHTFSNVYFSRIALAGAVLAVIKVIAIGLVVIPNDLVKPTSPLLKANLLTSTSSDPYERH</sequence>
<feature type="transmembrane region" description="Helical" evidence="1">
    <location>
        <begin position="20"/>
        <end position="40"/>
    </location>
</feature>
<dbReference type="VEuPathDB" id="FungiDB:LEMA_uP065290.1"/>
<keyword evidence="1" id="KW-1133">Transmembrane helix</keyword>
<keyword evidence="1" id="KW-0472">Membrane</keyword>
<dbReference type="HOGENOM" id="CLU_2794387_0_0_1"/>
<evidence type="ECO:0000313" key="2">
    <source>
        <dbReference type="EMBL" id="CBX90403.1"/>
    </source>
</evidence>
<keyword evidence="1" id="KW-0812">Transmembrane</keyword>
<proteinExistence type="predicted"/>
<dbReference type="InParanoid" id="E4ZGI3"/>
<organism evidence="2 3">
    <name type="scientific">Leptosphaeria maculans (strain JN3 / isolate v23.1.3 / race Av1-4-5-6-7-8)</name>
    <name type="common">Blackleg fungus</name>
    <name type="synonym">Phoma lingam</name>
    <dbReference type="NCBI Taxonomy" id="985895"/>
    <lineage>
        <taxon>Eukaryota</taxon>
        <taxon>Fungi</taxon>
        <taxon>Dikarya</taxon>
        <taxon>Ascomycota</taxon>
        <taxon>Pezizomycotina</taxon>
        <taxon>Dothideomycetes</taxon>
        <taxon>Pleosporomycetidae</taxon>
        <taxon>Pleosporales</taxon>
        <taxon>Pleosporineae</taxon>
        <taxon>Leptosphaeriaceae</taxon>
        <taxon>Plenodomus</taxon>
        <taxon>Plenodomus lingam/Leptosphaeria maculans species complex</taxon>
    </lineage>
</organism>
<gene>
    <name evidence="2" type="ORF">LEMA_uP065290.1</name>
</gene>